<comment type="caution">
    <text evidence="1">The sequence shown here is derived from an EMBL/GenBank/DDBJ whole genome shotgun (WGS) entry which is preliminary data.</text>
</comment>
<organism evidence="1 2">
    <name type="scientific">Pseudonocardia yuanmonensis</name>
    <dbReference type="NCBI Taxonomy" id="1095914"/>
    <lineage>
        <taxon>Bacteria</taxon>
        <taxon>Bacillati</taxon>
        <taxon>Actinomycetota</taxon>
        <taxon>Actinomycetes</taxon>
        <taxon>Pseudonocardiales</taxon>
        <taxon>Pseudonocardiaceae</taxon>
        <taxon>Pseudonocardia</taxon>
    </lineage>
</organism>
<evidence type="ECO:0000313" key="2">
    <source>
        <dbReference type="Proteomes" id="UP001500325"/>
    </source>
</evidence>
<protein>
    <submittedName>
        <fullName evidence="1">Uncharacterized protein</fullName>
    </submittedName>
</protein>
<evidence type="ECO:0000313" key="1">
    <source>
        <dbReference type="EMBL" id="GAA4694014.1"/>
    </source>
</evidence>
<dbReference type="InterPro" id="IPR045647">
    <property type="entry name" value="DUF6401"/>
</dbReference>
<dbReference type="EMBL" id="BAABIC010000011">
    <property type="protein sequence ID" value="GAA4694014.1"/>
    <property type="molecule type" value="Genomic_DNA"/>
</dbReference>
<sequence length="137" mass="14325">MIRVSGTTGVFTERSARRWLAQLHDQVGCAGLVAAAAVPGLAAVVDQHAAAVRDATTIGLESTAMIAGLALLAGYAHGVLTHARAHGWRPPADDLTSWERADWTSLRLVAVCALAPTRHLPPPQLPPWGPSVDGSRA</sequence>
<reference evidence="2" key="1">
    <citation type="journal article" date="2019" name="Int. J. Syst. Evol. Microbiol.">
        <title>The Global Catalogue of Microorganisms (GCM) 10K type strain sequencing project: providing services to taxonomists for standard genome sequencing and annotation.</title>
        <authorList>
            <consortium name="The Broad Institute Genomics Platform"/>
            <consortium name="The Broad Institute Genome Sequencing Center for Infectious Disease"/>
            <person name="Wu L."/>
            <person name="Ma J."/>
        </authorList>
    </citation>
    <scope>NUCLEOTIDE SEQUENCE [LARGE SCALE GENOMIC DNA]</scope>
    <source>
        <strain evidence="2">JCM 18055</strain>
    </source>
</reference>
<keyword evidence="2" id="KW-1185">Reference proteome</keyword>
<dbReference type="Proteomes" id="UP001500325">
    <property type="component" value="Unassembled WGS sequence"/>
</dbReference>
<name>A0ABP8WQX4_9PSEU</name>
<gene>
    <name evidence="1" type="ORF">GCM10023215_34490</name>
</gene>
<dbReference type="Pfam" id="PF19939">
    <property type="entry name" value="DUF6401"/>
    <property type="match status" value="1"/>
</dbReference>
<accession>A0ABP8WQX4</accession>
<proteinExistence type="predicted"/>